<protein>
    <recommendedName>
        <fullName evidence="4">UrcA family protein</fullName>
    </recommendedName>
</protein>
<dbReference type="EMBL" id="PYNS01000012">
    <property type="protein sequence ID" value="PSV10418.1"/>
    <property type="molecule type" value="Genomic_DNA"/>
</dbReference>
<organism evidence="2 3">
    <name type="scientific">Photobacterium leiognathi subsp. mandapamensis</name>
    <name type="common">Photobacterium mandapamensis</name>
    <dbReference type="NCBI Taxonomy" id="48408"/>
    <lineage>
        <taxon>Bacteria</taxon>
        <taxon>Pseudomonadati</taxon>
        <taxon>Pseudomonadota</taxon>
        <taxon>Gammaproteobacteria</taxon>
        <taxon>Vibrionales</taxon>
        <taxon>Vibrionaceae</taxon>
        <taxon>Photobacterium</taxon>
    </lineage>
</organism>
<dbReference type="RefSeq" id="WP_107185198.1">
    <property type="nucleotide sequence ID" value="NZ_JAWQGC010000001.1"/>
</dbReference>
<evidence type="ECO:0000256" key="1">
    <source>
        <dbReference type="SAM" id="SignalP"/>
    </source>
</evidence>
<feature type="signal peptide" evidence="1">
    <location>
        <begin position="1"/>
        <end position="20"/>
    </location>
</feature>
<evidence type="ECO:0000313" key="3">
    <source>
        <dbReference type="Proteomes" id="UP000240530"/>
    </source>
</evidence>
<evidence type="ECO:0008006" key="4">
    <source>
        <dbReference type="Google" id="ProtNLM"/>
    </source>
</evidence>
<comment type="caution">
    <text evidence="2">The sequence shown here is derived from an EMBL/GenBank/DDBJ whole genome shotgun (WGS) entry which is preliminary data.</text>
</comment>
<reference evidence="2 3" key="1">
    <citation type="submission" date="2018-03" db="EMBL/GenBank/DDBJ databases">
        <title>Whole genome sequencing of Histamine producing bacteria.</title>
        <authorList>
            <person name="Butler K."/>
        </authorList>
    </citation>
    <scope>NUCLEOTIDE SEQUENCE [LARGE SCALE GENOMIC DNA]</scope>
    <source>
        <strain evidence="2 3">Res.4.1</strain>
    </source>
</reference>
<sequence>MKYKKTAFYLFLLVSFNTSADGVDLNYDEAMEVASKKEIIGTLSKVTVDVSGICKLAINEDNNNSHDVNWDCKTSAGVLMYQIALSAFESHIRVNLGISGDDNLASIMMTDH</sequence>
<keyword evidence="1" id="KW-0732">Signal</keyword>
<feature type="chain" id="PRO_5015716200" description="UrcA family protein" evidence="1">
    <location>
        <begin position="21"/>
        <end position="112"/>
    </location>
</feature>
<dbReference type="Proteomes" id="UP000240530">
    <property type="component" value="Unassembled WGS sequence"/>
</dbReference>
<gene>
    <name evidence="2" type="ORF">C0W93_11890</name>
</gene>
<accession>A0A2T3KUE8</accession>
<dbReference type="AlphaFoldDB" id="A0A2T3KUE8"/>
<proteinExistence type="predicted"/>
<name>A0A2T3KUE8_PHOLD</name>
<evidence type="ECO:0000313" key="2">
    <source>
        <dbReference type="EMBL" id="PSV10418.1"/>
    </source>
</evidence>